<dbReference type="EMBL" id="BGPR01006025">
    <property type="protein sequence ID" value="GBN15439.1"/>
    <property type="molecule type" value="Genomic_DNA"/>
</dbReference>
<dbReference type="PANTHER" id="PTHR19325:SF575">
    <property type="entry name" value="LOCOMOTION-RELATED PROTEIN HIKARU GENKI"/>
    <property type="match status" value="1"/>
</dbReference>
<name>A0A4Y2LLX5_ARAVE</name>
<dbReference type="SMART" id="SM00032">
    <property type="entry name" value="CCP"/>
    <property type="match status" value="3"/>
</dbReference>
<feature type="domain" description="Sushi" evidence="7">
    <location>
        <begin position="101"/>
        <end position="166"/>
    </location>
</feature>
<dbReference type="InterPro" id="IPR035976">
    <property type="entry name" value="Sushi/SCR/CCP_sf"/>
</dbReference>
<accession>A0A4Y2LLX5</accession>
<keyword evidence="4" id="KW-0325">Glycoprotein</keyword>
<keyword evidence="3" id="KW-1015">Disulfide bond</keyword>
<dbReference type="SUPFAM" id="SSF57535">
    <property type="entry name" value="Complement control module/SCR domain"/>
    <property type="match status" value="3"/>
</dbReference>
<gene>
    <name evidence="8" type="ORF">AVEN_161868_1</name>
</gene>
<dbReference type="Pfam" id="PF00084">
    <property type="entry name" value="Sushi"/>
    <property type="match status" value="3"/>
</dbReference>
<dbReference type="InterPro" id="IPR050350">
    <property type="entry name" value="Compl-Cell_Adhes-Reg"/>
</dbReference>
<dbReference type="OrthoDB" id="406096at2759"/>
<dbReference type="InterPro" id="IPR000436">
    <property type="entry name" value="Sushi_SCR_CCP_dom"/>
</dbReference>
<evidence type="ECO:0000313" key="9">
    <source>
        <dbReference type="Proteomes" id="UP000499080"/>
    </source>
</evidence>
<dbReference type="PANTHER" id="PTHR19325">
    <property type="entry name" value="COMPLEMENT COMPONENT-RELATED SUSHI DOMAIN-CONTAINING"/>
    <property type="match status" value="1"/>
</dbReference>
<evidence type="ECO:0000256" key="1">
    <source>
        <dbReference type="ARBA" id="ARBA00022659"/>
    </source>
</evidence>
<dbReference type="Proteomes" id="UP000499080">
    <property type="component" value="Unassembled WGS sequence"/>
</dbReference>
<dbReference type="Gene3D" id="2.10.70.10">
    <property type="entry name" value="Complement Module, domain 1"/>
    <property type="match status" value="3"/>
</dbReference>
<evidence type="ECO:0000256" key="3">
    <source>
        <dbReference type="ARBA" id="ARBA00023157"/>
    </source>
</evidence>
<comment type="caution">
    <text evidence="5">Lacks conserved residue(s) required for the propagation of feature annotation.</text>
</comment>
<keyword evidence="6" id="KW-1133">Transmembrane helix</keyword>
<evidence type="ECO:0000256" key="5">
    <source>
        <dbReference type="PROSITE-ProRule" id="PRU00302"/>
    </source>
</evidence>
<feature type="transmembrane region" description="Helical" evidence="6">
    <location>
        <begin position="354"/>
        <end position="377"/>
    </location>
</feature>
<evidence type="ECO:0000313" key="8">
    <source>
        <dbReference type="EMBL" id="GBN15439.1"/>
    </source>
</evidence>
<evidence type="ECO:0000259" key="7">
    <source>
        <dbReference type="PROSITE" id="PS50923"/>
    </source>
</evidence>
<organism evidence="8 9">
    <name type="scientific">Araneus ventricosus</name>
    <name type="common">Orbweaver spider</name>
    <name type="synonym">Epeira ventricosa</name>
    <dbReference type="NCBI Taxonomy" id="182803"/>
    <lineage>
        <taxon>Eukaryota</taxon>
        <taxon>Metazoa</taxon>
        <taxon>Ecdysozoa</taxon>
        <taxon>Arthropoda</taxon>
        <taxon>Chelicerata</taxon>
        <taxon>Arachnida</taxon>
        <taxon>Araneae</taxon>
        <taxon>Araneomorphae</taxon>
        <taxon>Entelegynae</taxon>
        <taxon>Araneoidea</taxon>
        <taxon>Araneidae</taxon>
        <taxon>Araneus</taxon>
    </lineage>
</organism>
<keyword evidence="9" id="KW-1185">Reference proteome</keyword>
<dbReference type="PROSITE" id="PS50923">
    <property type="entry name" value="SUSHI"/>
    <property type="match status" value="3"/>
</dbReference>
<sequence>MTGQNCLFEEGFEFMFLILMRLNVRTNTKCIILGISCDPVVGNVSPLEGEWDSVGNTSEYSVGTKRMLKCKPGYHNEGTPLTVTCQENGTWTRTTATCKRTLCDPVFGNIISSEGEWDSDGKTSEFSVGTERTLKCKPGYHNEGDPLTVTCQENGTWTRTSATCIKTLCDLVDGNVSLTEGEWESDGNTTEYSVGTKRTLKCKPGYHSNGTPLEVTCLESGTWTRTSATCIKNKPQKDHKISLKKHLIIKKIPWRSRENCRIELKVSAKQHRYNLVEDILKKDHKILGNFILIKRKNMTWHFQKTDSIQSKVNATQHRQNGAEDKPQKDYKILVDKSQKDHKILEDKSQKDYKILVIVVGSVFAIIILILIGVKIFFIARKKPIGLSVIFKHDGDNSHSTPPSIGGHSTTNLSEAENSTVYFMKQ</sequence>
<keyword evidence="6" id="KW-0812">Transmembrane</keyword>
<feature type="domain" description="Sushi" evidence="7">
    <location>
        <begin position="35"/>
        <end position="100"/>
    </location>
</feature>
<protein>
    <recommendedName>
        <fullName evidence="7">Sushi domain-containing protein</fullName>
    </recommendedName>
</protein>
<comment type="caution">
    <text evidence="8">The sequence shown here is derived from an EMBL/GenBank/DDBJ whole genome shotgun (WGS) entry which is preliminary data.</text>
</comment>
<evidence type="ECO:0000256" key="6">
    <source>
        <dbReference type="SAM" id="Phobius"/>
    </source>
</evidence>
<keyword evidence="6" id="KW-0472">Membrane</keyword>
<feature type="domain" description="Sushi" evidence="7">
    <location>
        <begin position="167"/>
        <end position="232"/>
    </location>
</feature>
<dbReference type="AlphaFoldDB" id="A0A4Y2LLX5"/>
<evidence type="ECO:0000256" key="4">
    <source>
        <dbReference type="ARBA" id="ARBA00023180"/>
    </source>
</evidence>
<dbReference type="CDD" id="cd00033">
    <property type="entry name" value="CCP"/>
    <property type="match status" value="3"/>
</dbReference>
<proteinExistence type="predicted"/>
<reference evidence="8 9" key="1">
    <citation type="journal article" date="2019" name="Sci. Rep.">
        <title>Orb-weaving spider Araneus ventricosus genome elucidates the spidroin gene catalogue.</title>
        <authorList>
            <person name="Kono N."/>
            <person name="Nakamura H."/>
            <person name="Ohtoshi R."/>
            <person name="Moran D.A.P."/>
            <person name="Shinohara A."/>
            <person name="Yoshida Y."/>
            <person name="Fujiwara M."/>
            <person name="Mori M."/>
            <person name="Tomita M."/>
            <person name="Arakawa K."/>
        </authorList>
    </citation>
    <scope>NUCLEOTIDE SEQUENCE [LARGE SCALE GENOMIC DNA]</scope>
</reference>
<keyword evidence="2" id="KW-0677">Repeat</keyword>
<keyword evidence="1 5" id="KW-0768">Sushi</keyword>
<evidence type="ECO:0000256" key="2">
    <source>
        <dbReference type="ARBA" id="ARBA00022737"/>
    </source>
</evidence>